<feature type="signal peptide" evidence="1">
    <location>
        <begin position="1"/>
        <end position="23"/>
    </location>
</feature>
<evidence type="ECO:0000313" key="2">
    <source>
        <dbReference type="EMBL" id="GIT94076.1"/>
    </source>
</evidence>
<evidence type="ECO:0008006" key="4">
    <source>
        <dbReference type="Google" id="ProtNLM"/>
    </source>
</evidence>
<reference evidence="2 3" key="1">
    <citation type="submission" date="2021-05" db="EMBL/GenBank/DDBJ databases">
        <title>Bacteria Genome sequencing.</title>
        <authorList>
            <person name="Takabe Y."/>
            <person name="Nakajima Y."/>
            <person name="Suzuki S."/>
            <person name="Shiozaki T."/>
        </authorList>
    </citation>
    <scope>NUCLEOTIDE SEQUENCE [LARGE SCALE GENOMIC DNA]</scope>
    <source>
        <strain evidence="2 3">AI_62</strain>
    </source>
</reference>
<keyword evidence="3" id="KW-1185">Reference proteome</keyword>
<organism evidence="2 3">
    <name type="scientific">Jannaschia pagri</name>
    <dbReference type="NCBI Taxonomy" id="2829797"/>
    <lineage>
        <taxon>Bacteria</taxon>
        <taxon>Pseudomonadati</taxon>
        <taxon>Pseudomonadota</taxon>
        <taxon>Alphaproteobacteria</taxon>
        <taxon>Rhodobacterales</taxon>
        <taxon>Roseobacteraceae</taxon>
        <taxon>Jannaschia</taxon>
    </lineage>
</organism>
<accession>A0ABQ4NI32</accession>
<evidence type="ECO:0000313" key="3">
    <source>
        <dbReference type="Proteomes" id="UP000786693"/>
    </source>
</evidence>
<proteinExistence type="predicted"/>
<protein>
    <recommendedName>
        <fullName evidence="4">Lipoprotein</fullName>
    </recommendedName>
</protein>
<evidence type="ECO:0000256" key="1">
    <source>
        <dbReference type="SAM" id="SignalP"/>
    </source>
</evidence>
<dbReference type="Proteomes" id="UP000786693">
    <property type="component" value="Unassembled WGS sequence"/>
</dbReference>
<feature type="chain" id="PRO_5046736135" description="Lipoprotein" evidence="1">
    <location>
        <begin position="24"/>
        <end position="97"/>
    </location>
</feature>
<keyword evidence="1" id="KW-0732">Signal</keyword>
<sequence>MRVFGLIALCLVLVACNAPHPLAGLTRSGFAEAGGHRFRVNWSLSEAQATRTNAVWRPGLAEVRIAAVAATAQVTGCDVIPGSAIGDVALVSMRLSC</sequence>
<dbReference type="PROSITE" id="PS51257">
    <property type="entry name" value="PROKAR_LIPOPROTEIN"/>
    <property type="match status" value="1"/>
</dbReference>
<comment type="caution">
    <text evidence="2">The sequence shown here is derived from an EMBL/GenBank/DDBJ whole genome shotgun (WGS) entry which is preliminary data.</text>
</comment>
<gene>
    <name evidence="2" type="ORF">JANAI62_06990</name>
</gene>
<dbReference type="RefSeq" id="WP_220747572.1">
    <property type="nucleotide sequence ID" value="NZ_BPFH01000001.1"/>
</dbReference>
<dbReference type="EMBL" id="BPFH01000001">
    <property type="protein sequence ID" value="GIT94076.1"/>
    <property type="molecule type" value="Genomic_DNA"/>
</dbReference>
<name>A0ABQ4NI32_9RHOB</name>